<dbReference type="SMART" id="SM01121">
    <property type="entry name" value="Dak1_2"/>
    <property type="match status" value="1"/>
</dbReference>
<dbReference type="InterPro" id="IPR036117">
    <property type="entry name" value="DhaL_dom_sf"/>
</dbReference>
<comment type="caution">
    <text evidence="2">The sequence shown here is derived from an EMBL/GenBank/DDBJ whole genome shotgun (WGS) entry which is preliminary data.</text>
</comment>
<dbReference type="PANTHER" id="PTHR33434:SF4">
    <property type="entry name" value="PHOSPHATASE PROTEIN"/>
    <property type="match status" value="1"/>
</dbReference>
<gene>
    <name evidence="2" type="ORF">H9931_14020</name>
</gene>
<reference evidence="2" key="1">
    <citation type="journal article" date="2021" name="PeerJ">
        <title>Extensive microbial diversity within the chicken gut microbiome revealed by metagenomics and culture.</title>
        <authorList>
            <person name="Gilroy R."/>
            <person name="Ravi A."/>
            <person name="Getino M."/>
            <person name="Pursley I."/>
            <person name="Horton D.L."/>
            <person name="Alikhan N.F."/>
            <person name="Baker D."/>
            <person name="Gharbi K."/>
            <person name="Hall N."/>
            <person name="Watson M."/>
            <person name="Adriaenssens E.M."/>
            <person name="Foster-Nyarko E."/>
            <person name="Jarju S."/>
            <person name="Secka A."/>
            <person name="Antonio M."/>
            <person name="Oren A."/>
            <person name="Chaudhuri R.R."/>
            <person name="La Ragione R."/>
            <person name="Hildebrand F."/>
            <person name="Pallen M.J."/>
        </authorList>
    </citation>
    <scope>NUCLEOTIDE SEQUENCE</scope>
    <source>
        <strain evidence="2">CHK198-12963</strain>
    </source>
</reference>
<dbReference type="InterPro" id="IPR004007">
    <property type="entry name" value="DhaL_dom"/>
</dbReference>
<protein>
    <submittedName>
        <fullName evidence="2">DAK2 domain-containing protein</fullName>
    </submittedName>
</protein>
<organism evidence="2 3">
    <name type="scientific">Candidatus Enterocloster excrementigallinarum</name>
    <dbReference type="NCBI Taxonomy" id="2838558"/>
    <lineage>
        <taxon>Bacteria</taxon>
        <taxon>Bacillati</taxon>
        <taxon>Bacillota</taxon>
        <taxon>Clostridia</taxon>
        <taxon>Lachnospirales</taxon>
        <taxon>Lachnospiraceae</taxon>
        <taxon>Enterocloster</taxon>
    </lineage>
</organism>
<dbReference type="PROSITE" id="PS51480">
    <property type="entry name" value="DHAL"/>
    <property type="match status" value="1"/>
</dbReference>
<sequence>MVTNTIDAVQLRQAFLAAAKGLEAKKEWINELNVFPVPDGDTGTNMTLTILSAAKEVAALEDPDMKALAKAISSGSLRGARGNSGVILSQLLRGFTREIQEAEQIDPSVLSRAMVRGTETAYKAVMKPKEGTILTVAKSMSDKGVELAEQTEDILEMIRLVIEAGEDALRQTPELLPVLKEAGVVDSGGQGLMEAVKGAYDGLTGKTVDFDLTSQESSGQAAYEKKEDSEAHLSKAALSDEPILFGYCTEFMIRPEHGFTAHDEQELKDYLSSIGDSLVVVSDDEIVKVHVHTNHPGLAFEKGLSYGPLSKMKVDNMREEHEERLIRNAQQIASLSKEKPVQKPYGFIAVSSGEGLGEIFHGIGADLIIEGGQTMNPSTEDLLNAVAKVPADTIFILPNNKNIIMAAQQAAQLSEKKKVVVIPSKTIPQGITALVNFMPDLSPQENSQNMIREMEQVKTLQVTYAVRSTVIDGHEIHEGDRIALGDHGLLAAGQFSEETALEALKHMVDSSNELITIYRGCDAEKEKAEKLADLIQEEFPQVEVDLQQGGQPVYDYLISVE</sequence>
<evidence type="ECO:0000313" key="3">
    <source>
        <dbReference type="Proteomes" id="UP000823863"/>
    </source>
</evidence>
<dbReference type="Pfam" id="PF13684">
    <property type="entry name" value="FakA-like_C"/>
    <property type="match status" value="1"/>
</dbReference>
<dbReference type="SMART" id="SM01120">
    <property type="entry name" value="Dak2"/>
    <property type="match status" value="1"/>
</dbReference>
<accession>A0A9D2PXI1</accession>
<dbReference type="SUPFAM" id="SSF101473">
    <property type="entry name" value="DhaL-like"/>
    <property type="match status" value="1"/>
</dbReference>
<dbReference type="Proteomes" id="UP000823863">
    <property type="component" value="Unassembled WGS sequence"/>
</dbReference>
<dbReference type="InterPro" id="IPR033470">
    <property type="entry name" value="FakA-like_C"/>
</dbReference>
<evidence type="ECO:0000259" key="1">
    <source>
        <dbReference type="PROSITE" id="PS51480"/>
    </source>
</evidence>
<reference evidence="2" key="2">
    <citation type="submission" date="2021-04" db="EMBL/GenBank/DDBJ databases">
        <authorList>
            <person name="Gilroy R."/>
        </authorList>
    </citation>
    <scope>NUCLEOTIDE SEQUENCE</scope>
    <source>
        <strain evidence="2">CHK198-12963</strain>
    </source>
</reference>
<dbReference type="InterPro" id="IPR050270">
    <property type="entry name" value="DegV_domain_contain"/>
</dbReference>
<dbReference type="EMBL" id="DWWB01000085">
    <property type="protein sequence ID" value="HJC67805.1"/>
    <property type="molecule type" value="Genomic_DNA"/>
</dbReference>
<dbReference type="GO" id="GO:0006071">
    <property type="term" value="P:glycerol metabolic process"/>
    <property type="evidence" value="ECO:0007669"/>
    <property type="project" value="InterPro"/>
</dbReference>
<dbReference type="NCBIfam" id="TIGR03599">
    <property type="entry name" value="YloV"/>
    <property type="match status" value="1"/>
</dbReference>
<dbReference type="PANTHER" id="PTHR33434">
    <property type="entry name" value="DEGV DOMAIN-CONTAINING PROTEIN DR_1986-RELATED"/>
    <property type="match status" value="1"/>
</dbReference>
<dbReference type="InterPro" id="IPR019986">
    <property type="entry name" value="YloV-like"/>
</dbReference>
<proteinExistence type="predicted"/>
<feature type="domain" description="DhaL" evidence="1">
    <location>
        <begin position="9"/>
        <end position="201"/>
    </location>
</feature>
<name>A0A9D2PXI1_9FIRM</name>
<dbReference type="Pfam" id="PF02734">
    <property type="entry name" value="Dak2"/>
    <property type="match status" value="1"/>
</dbReference>
<evidence type="ECO:0000313" key="2">
    <source>
        <dbReference type="EMBL" id="HJC67805.1"/>
    </source>
</evidence>
<dbReference type="InterPro" id="IPR048394">
    <property type="entry name" value="FakA-like_M"/>
</dbReference>
<dbReference type="Gene3D" id="1.25.40.340">
    <property type="match status" value="1"/>
</dbReference>
<dbReference type="Pfam" id="PF21645">
    <property type="entry name" value="FakA-like_M"/>
    <property type="match status" value="1"/>
</dbReference>
<dbReference type="AlphaFoldDB" id="A0A9D2PXI1"/>
<dbReference type="GO" id="GO:0004371">
    <property type="term" value="F:glycerone kinase activity"/>
    <property type="evidence" value="ECO:0007669"/>
    <property type="project" value="InterPro"/>
</dbReference>